<name>A0A1G7E7T3_9FLAO</name>
<dbReference type="PANTHER" id="PTHR22576">
    <property type="entry name" value="MUCOSA ASSOCIATED LYMPHOID TISSUE LYMPHOMA TRANSLOCATION PROTEIN 1/PARACASPASE"/>
    <property type="match status" value="1"/>
</dbReference>
<proteinExistence type="predicted"/>
<evidence type="ECO:0000259" key="2">
    <source>
        <dbReference type="Pfam" id="PF05057"/>
    </source>
</evidence>
<feature type="domain" description="Peptidase C14 caspase" evidence="1">
    <location>
        <begin position="8"/>
        <end position="224"/>
    </location>
</feature>
<feature type="domain" description="DUF676" evidence="2">
    <location>
        <begin position="312"/>
        <end position="426"/>
    </location>
</feature>
<dbReference type="Gene3D" id="3.40.50.1820">
    <property type="entry name" value="alpha/beta hydrolase"/>
    <property type="match status" value="1"/>
</dbReference>
<dbReference type="SUPFAM" id="SSF53474">
    <property type="entry name" value="alpha/beta-Hydrolases"/>
    <property type="match status" value="1"/>
</dbReference>
<dbReference type="InterPro" id="IPR029058">
    <property type="entry name" value="AB_hydrolase_fold"/>
</dbReference>
<dbReference type="Proteomes" id="UP000199109">
    <property type="component" value="Unassembled WGS sequence"/>
</dbReference>
<organism evidence="3 4">
    <name type="scientific">Pricia antarctica</name>
    <dbReference type="NCBI Taxonomy" id="641691"/>
    <lineage>
        <taxon>Bacteria</taxon>
        <taxon>Pseudomonadati</taxon>
        <taxon>Bacteroidota</taxon>
        <taxon>Flavobacteriia</taxon>
        <taxon>Flavobacteriales</taxon>
        <taxon>Flavobacteriaceae</taxon>
        <taxon>Pricia</taxon>
    </lineage>
</organism>
<dbReference type="RefSeq" id="WP_091869119.1">
    <property type="nucleotide sequence ID" value="NZ_FNAO01000006.1"/>
</dbReference>
<evidence type="ECO:0000313" key="3">
    <source>
        <dbReference type="EMBL" id="SDE59475.1"/>
    </source>
</evidence>
<dbReference type="SUPFAM" id="SSF52129">
    <property type="entry name" value="Caspase-like"/>
    <property type="match status" value="1"/>
</dbReference>
<dbReference type="InterPro" id="IPR007751">
    <property type="entry name" value="DUF676_lipase-like"/>
</dbReference>
<evidence type="ECO:0000313" key="4">
    <source>
        <dbReference type="Proteomes" id="UP000199109"/>
    </source>
</evidence>
<dbReference type="InterPro" id="IPR029030">
    <property type="entry name" value="Caspase-like_dom_sf"/>
</dbReference>
<dbReference type="SUPFAM" id="SSF81901">
    <property type="entry name" value="HCP-like"/>
    <property type="match status" value="1"/>
</dbReference>
<gene>
    <name evidence="3" type="ORF">SAMN05421636_10656</name>
</gene>
<dbReference type="PANTHER" id="PTHR22576:SF37">
    <property type="entry name" value="MUCOSA-ASSOCIATED LYMPHOID TISSUE LYMPHOMA TRANSLOCATION PROTEIN 1"/>
    <property type="match status" value="1"/>
</dbReference>
<dbReference type="InterPro" id="IPR052039">
    <property type="entry name" value="Caspase-related_regulators"/>
</dbReference>
<reference evidence="3 4" key="1">
    <citation type="submission" date="2016-10" db="EMBL/GenBank/DDBJ databases">
        <authorList>
            <person name="de Groot N.N."/>
        </authorList>
    </citation>
    <scope>NUCLEOTIDE SEQUENCE [LARGE SCALE GENOMIC DNA]</scope>
    <source>
        <strain evidence="3 4">DSM 23421</strain>
    </source>
</reference>
<evidence type="ECO:0000259" key="1">
    <source>
        <dbReference type="Pfam" id="PF00656"/>
    </source>
</evidence>
<dbReference type="STRING" id="641691.SAMN05421636_10656"/>
<keyword evidence="4" id="KW-1185">Reference proteome</keyword>
<dbReference type="GO" id="GO:0004197">
    <property type="term" value="F:cysteine-type endopeptidase activity"/>
    <property type="evidence" value="ECO:0007669"/>
    <property type="project" value="InterPro"/>
</dbReference>
<sequence length="754" mass="85560">MSKLEKAYALLIGIAYEDGLNTIGDAEDIATILTDETICGYPFENVLLLTGKKADRNGILNAFKTLQEKTDEHSSVFIFYSGHGGVFEETFHFVPHGMKDGMTEEEYKAAWVTADEIKESINALQTKRLIFFLDCCHATGIAKSGISANRNAGATSVEEKQDTSQKFTKAEGLAQKIDNERGISIVASCKEDQESYQLGDDRNSLFTKYLLQALNGHHQTHFEEPYVRILEVAGYLLRIIPQTIKDVAAQQDPPLTIKQEPYVNLEMYDNFILSQVPEKLRKRLELDELQASQIENSKGAPEAKTIFRESPDANNLLLFIHGFTGEASATFGDIPEMLINDPKMNGWDMKPFGYSQYVTPEMGKDVWAGIEDVDRIANNLCTSVKYKYDKYDRIAIVAHSLGGLIAQRAILDFKKEYRTKISHLILLGTPSAGISPLKLKKIWNGKYNEMSSEGHFIRTLRKDWNELFQKEYPFTLKVVAAIDDEFVDMDSCYGPFESEHHIAIEGNHFSMVKPKTENDDGYILIQSTLTNSEFYQQYTNSEEVNIALGKYDKVVKKLLPEKDRLDQKGLKQLIFGLEGLDRRDEAFQILNEHPKAQVDTDLMGIIGGRYKRAYLKFPSKNDGEAAFVYYELALEQSTAKENYDQMYYHAINLAFLSIVVENDKEKMRHYANIALDACEKCGDNLWKFATLAEANMYLGQLDLAKKFYKKAADIAGIREKISIHLNAYAGYTSLMQTNSLKDDFIQFLHEKFLS</sequence>
<dbReference type="Pfam" id="PF00656">
    <property type="entry name" value="Peptidase_C14"/>
    <property type="match status" value="1"/>
</dbReference>
<dbReference type="InterPro" id="IPR046880">
    <property type="entry name" value="TPR-S"/>
</dbReference>
<dbReference type="OrthoDB" id="596779at2"/>
<dbReference type="Pfam" id="PF05057">
    <property type="entry name" value="DUF676"/>
    <property type="match status" value="1"/>
</dbReference>
<dbReference type="Gene3D" id="3.40.50.1460">
    <property type="match status" value="1"/>
</dbReference>
<dbReference type="GO" id="GO:0006508">
    <property type="term" value="P:proteolysis"/>
    <property type="evidence" value="ECO:0007669"/>
    <property type="project" value="InterPro"/>
</dbReference>
<protein>
    <submittedName>
        <fullName evidence="3">Putative serine esterase</fullName>
    </submittedName>
</protein>
<dbReference type="EMBL" id="FNAO01000006">
    <property type="protein sequence ID" value="SDE59475.1"/>
    <property type="molecule type" value="Genomic_DNA"/>
</dbReference>
<accession>A0A1G7E7T3</accession>
<dbReference type="AlphaFoldDB" id="A0A1G7E7T3"/>
<dbReference type="InterPro" id="IPR011600">
    <property type="entry name" value="Pept_C14_caspase"/>
</dbReference>
<dbReference type="Pfam" id="PF20308">
    <property type="entry name" value="TPR-S"/>
    <property type="match status" value="1"/>
</dbReference>